<feature type="compositionally biased region" description="Low complexity" evidence="1">
    <location>
        <begin position="39"/>
        <end position="68"/>
    </location>
</feature>
<dbReference type="Proteomes" id="UP001219518">
    <property type="component" value="Unassembled WGS sequence"/>
</dbReference>
<reference evidence="2" key="2">
    <citation type="journal article" date="2023" name="BMC Genomics">
        <title>Pest status, molecular evolution, and epigenetic factors derived from the genome assembly of Frankliniella fusca, a thysanopteran phytovirus vector.</title>
        <authorList>
            <person name="Catto M.A."/>
            <person name="Labadie P.E."/>
            <person name="Jacobson A.L."/>
            <person name="Kennedy G.G."/>
            <person name="Srinivasan R."/>
            <person name="Hunt B.G."/>
        </authorList>
    </citation>
    <scope>NUCLEOTIDE SEQUENCE</scope>
    <source>
        <strain evidence="2">PL_HMW_Pooled</strain>
    </source>
</reference>
<dbReference type="PRINTS" id="PR01217">
    <property type="entry name" value="PRICHEXTENSN"/>
</dbReference>
<evidence type="ECO:0000313" key="2">
    <source>
        <dbReference type="EMBL" id="KAK3931081.1"/>
    </source>
</evidence>
<sequence>MRTGNFSECVTAGRVAGRGRGRGRGALQHPGTSPPRPGPSSQRPGSSSQSPGPASTVSPRPGPSSQRPSPSPSRPGPSSLPYSKRLGPSPQRPGPSSRRPGPSSKSPPSSPRPGPSSQSPGTSPPRPGPTATPSRPLRPSALVSNAPRLPPKITSPFAGFGSPEIEYSSQVAKSADAHGVKFAKTILDMASSSAATCTACGESCSVSDQCKKCRVSLHGDCAEGGLCLLCQKGDRIAAERKEAHSNIRAQAKKMVLASKNRFSPAEVGDSVAVPIPDVDRSKAGERNVIMRIMEEEDGFYTLANKDGTLDTKLLRSQFQVCKGDFIAEDDVSTTLKSLRALASAGAHMGGQGFERCHCASGCKTNRCSCKKSGKICNSKCHSGNNCSNK</sequence>
<reference evidence="2" key="1">
    <citation type="submission" date="2021-07" db="EMBL/GenBank/DDBJ databases">
        <authorList>
            <person name="Catto M.A."/>
            <person name="Jacobson A."/>
            <person name="Kennedy G."/>
            <person name="Labadie P."/>
            <person name="Hunt B.G."/>
            <person name="Srinivasan R."/>
        </authorList>
    </citation>
    <scope>NUCLEOTIDE SEQUENCE</scope>
    <source>
        <strain evidence="2">PL_HMW_Pooled</strain>
        <tissue evidence="2">Head</tissue>
    </source>
</reference>
<dbReference type="AlphaFoldDB" id="A0AAE1I2T5"/>
<evidence type="ECO:0000313" key="3">
    <source>
        <dbReference type="Proteomes" id="UP001219518"/>
    </source>
</evidence>
<organism evidence="2 3">
    <name type="scientific">Frankliniella fusca</name>
    <dbReference type="NCBI Taxonomy" id="407009"/>
    <lineage>
        <taxon>Eukaryota</taxon>
        <taxon>Metazoa</taxon>
        <taxon>Ecdysozoa</taxon>
        <taxon>Arthropoda</taxon>
        <taxon>Hexapoda</taxon>
        <taxon>Insecta</taxon>
        <taxon>Pterygota</taxon>
        <taxon>Neoptera</taxon>
        <taxon>Paraneoptera</taxon>
        <taxon>Thysanoptera</taxon>
        <taxon>Terebrantia</taxon>
        <taxon>Thripoidea</taxon>
        <taxon>Thripidae</taxon>
        <taxon>Frankliniella</taxon>
    </lineage>
</organism>
<dbReference type="EMBL" id="JAHWGI010001416">
    <property type="protein sequence ID" value="KAK3931081.1"/>
    <property type="molecule type" value="Genomic_DNA"/>
</dbReference>
<comment type="caution">
    <text evidence="2">The sequence shown here is derived from an EMBL/GenBank/DDBJ whole genome shotgun (WGS) entry which is preliminary data.</text>
</comment>
<accession>A0AAE1I2T5</accession>
<gene>
    <name evidence="2" type="ORF">KUF71_024993</name>
</gene>
<protein>
    <submittedName>
        <fullName evidence="2">Myosin-1</fullName>
    </submittedName>
</protein>
<evidence type="ECO:0000256" key="1">
    <source>
        <dbReference type="SAM" id="MobiDB-lite"/>
    </source>
</evidence>
<feature type="region of interest" description="Disordered" evidence="1">
    <location>
        <begin position="1"/>
        <end position="157"/>
    </location>
</feature>
<keyword evidence="3" id="KW-1185">Reference proteome</keyword>
<proteinExistence type="predicted"/>
<name>A0AAE1I2T5_9NEOP</name>
<feature type="compositionally biased region" description="Low complexity" evidence="1">
    <location>
        <begin position="76"/>
        <end position="107"/>
    </location>
</feature>